<comment type="caution">
    <text evidence="2">The sequence shown here is derived from an EMBL/GenBank/DDBJ whole genome shotgun (WGS) entry which is preliminary data.</text>
</comment>
<sequence>MLGITANLVGAIVAGRLEAAAQGESSQWFSVVAMQVAFFKEWLEPLHVKEEQDGFQLNRPTEHGPTARLTATARGSNGL</sequence>
<feature type="region of interest" description="Disordered" evidence="1">
    <location>
        <begin position="54"/>
        <end position="79"/>
    </location>
</feature>
<protein>
    <submittedName>
        <fullName evidence="2">Uncharacterized protein</fullName>
    </submittedName>
</protein>
<organism evidence="2 3">
    <name type="scientific">Bradyrhizobium retamae</name>
    <dbReference type="NCBI Taxonomy" id="1300035"/>
    <lineage>
        <taxon>Bacteria</taxon>
        <taxon>Pseudomonadati</taxon>
        <taxon>Pseudomonadota</taxon>
        <taxon>Alphaproteobacteria</taxon>
        <taxon>Hyphomicrobiales</taxon>
        <taxon>Nitrobacteraceae</taxon>
        <taxon>Bradyrhizobium</taxon>
    </lineage>
</organism>
<evidence type="ECO:0000313" key="3">
    <source>
        <dbReference type="Proteomes" id="UP000052023"/>
    </source>
</evidence>
<reference evidence="2 3" key="1">
    <citation type="submission" date="2014-03" db="EMBL/GenBank/DDBJ databases">
        <title>Bradyrhizobium valentinum sp. nov., isolated from effective nodules of Lupinus mariae-josephae, a lupine endemic of basic-lime soils in Eastern Spain.</title>
        <authorList>
            <person name="Duran D."/>
            <person name="Rey L."/>
            <person name="Navarro A."/>
            <person name="Busquets A."/>
            <person name="Imperial J."/>
            <person name="Ruiz-Argueso T."/>
        </authorList>
    </citation>
    <scope>NUCLEOTIDE SEQUENCE [LARGE SCALE GENOMIC DNA]</scope>
    <source>
        <strain evidence="2 3">Ro19</strain>
    </source>
</reference>
<evidence type="ECO:0000256" key="1">
    <source>
        <dbReference type="SAM" id="MobiDB-lite"/>
    </source>
</evidence>
<proteinExistence type="predicted"/>
<gene>
    <name evidence="2" type="ORF">CQ13_35570</name>
</gene>
<keyword evidence="3" id="KW-1185">Reference proteome</keyword>
<dbReference type="AlphaFoldDB" id="A0A0R3MCJ7"/>
<accession>A0A0R3MCJ7</accession>
<evidence type="ECO:0000313" key="2">
    <source>
        <dbReference type="EMBL" id="KRR18066.1"/>
    </source>
</evidence>
<dbReference type="EMBL" id="LLYA01000202">
    <property type="protein sequence ID" value="KRR18066.1"/>
    <property type="molecule type" value="Genomic_DNA"/>
</dbReference>
<name>A0A0R3MCJ7_9BRAD</name>
<dbReference type="Proteomes" id="UP000052023">
    <property type="component" value="Unassembled WGS sequence"/>
</dbReference>